<evidence type="ECO:0000313" key="7">
    <source>
        <dbReference type="Proteomes" id="UP000241595"/>
    </source>
</evidence>
<dbReference type="InterPro" id="IPR011006">
    <property type="entry name" value="CheY-like_superfamily"/>
</dbReference>
<dbReference type="InterPro" id="IPR012074">
    <property type="entry name" value="GAF_ANTAR"/>
</dbReference>
<dbReference type="Proteomes" id="UP000241595">
    <property type="component" value="Unassembled WGS sequence"/>
</dbReference>
<dbReference type="Pfam" id="PF13185">
    <property type="entry name" value="GAF_2"/>
    <property type="match status" value="1"/>
</dbReference>
<keyword evidence="7" id="KW-1185">Reference proteome</keyword>
<dbReference type="PROSITE" id="PS50921">
    <property type="entry name" value="ANTAR"/>
    <property type="match status" value="1"/>
</dbReference>
<evidence type="ECO:0000256" key="4">
    <source>
        <dbReference type="ARBA" id="ARBA00023163"/>
    </source>
</evidence>
<evidence type="ECO:0000313" key="6">
    <source>
        <dbReference type="EMBL" id="SPM30535.1"/>
    </source>
</evidence>
<protein>
    <submittedName>
        <fullName evidence="6">GAF domain</fullName>
    </submittedName>
</protein>
<dbReference type="SUPFAM" id="SSF52172">
    <property type="entry name" value="CheY-like"/>
    <property type="match status" value="1"/>
</dbReference>
<dbReference type="InterPro" id="IPR005561">
    <property type="entry name" value="ANTAR"/>
</dbReference>
<keyword evidence="3" id="KW-0805">Transcription regulation</keyword>
<keyword evidence="2" id="KW-0418">Kinase</keyword>
<dbReference type="InterPro" id="IPR036388">
    <property type="entry name" value="WH-like_DNA-bd_sf"/>
</dbReference>
<keyword evidence="1" id="KW-0808">Transferase</keyword>
<dbReference type="STRING" id="1841859.GCA_900157385_04044"/>
<proteinExistence type="predicted"/>
<dbReference type="InterPro" id="IPR003018">
    <property type="entry name" value="GAF"/>
</dbReference>
<dbReference type="GO" id="GO:0016301">
    <property type="term" value="F:kinase activity"/>
    <property type="evidence" value="ECO:0007669"/>
    <property type="project" value="UniProtKB-KW"/>
</dbReference>
<organism evidence="6 7">
    <name type="scientific">Mycobacterium terramassiliense</name>
    <dbReference type="NCBI Taxonomy" id="1841859"/>
    <lineage>
        <taxon>Bacteria</taxon>
        <taxon>Bacillati</taxon>
        <taxon>Actinomycetota</taxon>
        <taxon>Actinomycetes</taxon>
        <taxon>Mycobacteriales</taxon>
        <taxon>Mycobacteriaceae</taxon>
        <taxon>Mycobacterium</taxon>
    </lineage>
</organism>
<dbReference type="Pfam" id="PF03861">
    <property type="entry name" value="ANTAR"/>
    <property type="match status" value="1"/>
</dbReference>
<dbReference type="Gene3D" id="3.30.450.40">
    <property type="match status" value="1"/>
</dbReference>
<dbReference type="SMART" id="SM01012">
    <property type="entry name" value="ANTAR"/>
    <property type="match status" value="1"/>
</dbReference>
<evidence type="ECO:0000256" key="1">
    <source>
        <dbReference type="ARBA" id="ARBA00022679"/>
    </source>
</evidence>
<gene>
    <name evidence="6" type="ORF">MTAB308_4044</name>
</gene>
<accession>A0A2U3NGH7</accession>
<evidence type="ECO:0000259" key="5">
    <source>
        <dbReference type="PROSITE" id="PS50921"/>
    </source>
</evidence>
<evidence type="ECO:0000256" key="2">
    <source>
        <dbReference type="ARBA" id="ARBA00022777"/>
    </source>
</evidence>
<name>A0A2U3NGH7_9MYCO</name>
<reference evidence="6 7" key="1">
    <citation type="submission" date="2017-01" db="EMBL/GenBank/DDBJ databases">
        <authorList>
            <consortium name="Urmite Genomes"/>
        </authorList>
    </citation>
    <scope>NUCLEOTIDE SEQUENCE [LARGE SCALE GENOMIC DNA]</scope>
    <source>
        <strain evidence="6 7">AB308</strain>
    </source>
</reference>
<dbReference type="GO" id="GO:0003723">
    <property type="term" value="F:RNA binding"/>
    <property type="evidence" value="ECO:0007669"/>
    <property type="project" value="InterPro"/>
</dbReference>
<feature type="domain" description="ANTAR" evidence="5">
    <location>
        <begin position="164"/>
        <end position="225"/>
    </location>
</feature>
<sequence>MSDNAAFDVQLRSVMTNLADKFPLGAIPLGDTLASVTAAAVELIRGVDHADVLLIDGDRFDSLASTAPVAEELDAVQLRFQQGPCLQAAVADSVIRSPDLRTEPRWPEFAVAAVSLGIFSVLSFQLYTHSGGAGALNLLGRTPGAFTREAEALGAMLATHAALALAAVNTRQQFDSALATRDHIGQAKGILMERLDIDAVHAFDMLKMLSQQTNIPIRDLAKRIIETRRPSAEQTI</sequence>
<keyword evidence="4" id="KW-0804">Transcription</keyword>
<dbReference type="InterPro" id="IPR029016">
    <property type="entry name" value="GAF-like_dom_sf"/>
</dbReference>
<dbReference type="AlphaFoldDB" id="A0A2U3NGH7"/>
<dbReference type="SUPFAM" id="SSF55781">
    <property type="entry name" value="GAF domain-like"/>
    <property type="match status" value="1"/>
</dbReference>
<dbReference type="EMBL" id="FTRV01000015">
    <property type="protein sequence ID" value="SPM30535.1"/>
    <property type="molecule type" value="Genomic_DNA"/>
</dbReference>
<dbReference type="Gene3D" id="1.10.10.10">
    <property type="entry name" value="Winged helix-like DNA-binding domain superfamily/Winged helix DNA-binding domain"/>
    <property type="match status" value="1"/>
</dbReference>
<evidence type="ECO:0000256" key="3">
    <source>
        <dbReference type="ARBA" id="ARBA00023015"/>
    </source>
</evidence>
<dbReference type="PIRSF" id="PIRSF036625">
    <property type="entry name" value="GAF_ANTAR"/>
    <property type="match status" value="1"/>
</dbReference>